<dbReference type="Proteomes" id="UP000293852">
    <property type="component" value="Unassembled WGS sequence"/>
</dbReference>
<keyword evidence="1" id="KW-0472">Membrane</keyword>
<dbReference type="AlphaFoldDB" id="A0A4Q7M613"/>
<reference evidence="2 3" key="1">
    <citation type="submission" date="2019-02" db="EMBL/GenBank/DDBJ databases">
        <title>Sequencing the genomes of 1000 actinobacteria strains.</title>
        <authorList>
            <person name="Klenk H.-P."/>
        </authorList>
    </citation>
    <scope>NUCLEOTIDE SEQUENCE [LARGE SCALE GENOMIC DNA]</scope>
    <source>
        <strain evidence="2 3">DSM 16932</strain>
    </source>
</reference>
<evidence type="ECO:0000313" key="3">
    <source>
        <dbReference type="Proteomes" id="UP000293852"/>
    </source>
</evidence>
<feature type="transmembrane region" description="Helical" evidence="1">
    <location>
        <begin position="7"/>
        <end position="30"/>
    </location>
</feature>
<comment type="caution">
    <text evidence="2">The sequence shown here is derived from an EMBL/GenBank/DDBJ whole genome shotgun (WGS) entry which is preliminary data.</text>
</comment>
<keyword evidence="3" id="KW-1185">Reference proteome</keyword>
<proteinExistence type="predicted"/>
<accession>A0A4Q7M613</accession>
<organism evidence="2 3">
    <name type="scientific">Xylanimonas ulmi</name>
    <dbReference type="NCBI Taxonomy" id="228973"/>
    <lineage>
        <taxon>Bacteria</taxon>
        <taxon>Bacillati</taxon>
        <taxon>Actinomycetota</taxon>
        <taxon>Actinomycetes</taxon>
        <taxon>Micrococcales</taxon>
        <taxon>Promicromonosporaceae</taxon>
        <taxon>Xylanimonas</taxon>
    </lineage>
</organism>
<evidence type="ECO:0000256" key="1">
    <source>
        <dbReference type="SAM" id="Phobius"/>
    </source>
</evidence>
<feature type="transmembrane region" description="Helical" evidence="1">
    <location>
        <begin position="55"/>
        <end position="76"/>
    </location>
</feature>
<keyword evidence="1" id="KW-0812">Transmembrane</keyword>
<protein>
    <submittedName>
        <fullName evidence="2">Uncharacterized protein</fullName>
    </submittedName>
</protein>
<dbReference type="EMBL" id="SGWX01000001">
    <property type="protein sequence ID" value="RZS63104.1"/>
    <property type="molecule type" value="Genomic_DNA"/>
</dbReference>
<sequence>MSARPGGVWAAWVVGAGAVALVVMVALGVLPHTGTGRPLDPWHALVDVLAAPRTWLVTGAAAAAGAVVGAAHAIVIRRRG</sequence>
<dbReference type="RefSeq" id="WP_130416511.1">
    <property type="nucleotide sequence ID" value="NZ_SGWX01000001.1"/>
</dbReference>
<name>A0A4Q7M613_9MICO</name>
<evidence type="ECO:0000313" key="2">
    <source>
        <dbReference type="EMBL" id="RZS63104.1"/>
    </source>
</evidence>
<gene>
    <name evidence="2" type="ORF">EV386_3462</name>
</gene>
<keyword evidence="1" id="KW-1133">Transmembrane helix</keyword>